<dbReference type="PANTHER" id="PTHR23226:SF419">
    <property type="entry name" value="FI21258P1-RELATED"/>
    <property type="match status" value="1"/>
</dbReference>
<feature type="domain" description="ZAD" evidence="13">
    <location>
        <begin position="10"/>
        <end position="83"/>
    </location>
</feature>
<dbReference type="Pfam" id="PF07776">
    <property type="entry name" value="zf-AD"/>
    <property type="match status" value="1"/>
</dbReference>
<evidence type="ECO:0000256" key="5">
    <source>
        <dbReference type="ARBA" id="ARBA00022771"/>
    </source>
</evidence>
<feature type="binding site" evidence="11">
    <location>
        <position position="56"/>
    </location>
    <ligand>
        <name>Zn(2+)</name>
        <dbReference type="ChEBI" id="CHEBI:29105"/>
    </ligand>
</feature>
<dbReference type="InterPro" id="IPR036236">
    <property type="entry name" value="Znf_C2H2_sf"/>
</dbReference>
<dbReference type="SUPFAM" id="SSF57716">
    <property type="entry name" value="Glucocorticoid receptor-like (DNA-binding domain)"/>
    <property type="match status" value="1"/>
</dbReference>
<sequence>MDYTFESKWIICRICLKTSEKEMTPIFGPDTNLAEEIADHGSITIEESGTCPDRICETCILLLKAAIKFRKLCQYASKQWQELLNLSESELKWKDVKTDVLTEVFNKTELPKSQNESSSDKSLVLLEDAEREAFTDDNLVFEVIEGFNEDCDDTNDNIIESNDAEYIEIEDDPDGFLEDSTTSQTDEITFYSNNQYDDSKHEEEAITSEEHMEKILSDKTNSDILKTYPNESNDNPECEADINTRIVPVNTQVKRGRKKLTNATKTSQKNKIESVEISSRELKKSTNNYICSYCGNVYNEKAKLTLHLRIHTKEKPHECEICHKRFAQTPQLARHMNSHTGNRPFKCKFCEASFADPSTCIKHQRIHTQERPYVCDTCGKAFSYSNVLKVHVMSHTGEKPYNCKYCGKKFTQAHHRRTHERIHTS</sequence>
<reference evidence="14" key="2">
    <citation type="journal article" date="2014" name="BMC Genomics">
        <title>A genomic perspective to assessing quality of mass-reared SIT flies used in Mediterranean fruit fly (Ceratitis capitata) eradication in California.</title>
        <authorList>
            <person name="Calla B."/>
            <person name="Hall B."/>
            <person name="Hou S."/>
            <person name="Geib S.M."/>
        </authorList>
    </citation>
    <scope>NUCLEOTIDE SEQUENCE</scope>
</reference>
<protein>
    <submittedName>
        <fullName evidence="14">Zinc finger protein 570</fullName>
    </submittedName>
</protein>
<evidence type="ECO:0000256" key="3">
    <source>
        <dbReference type="ARBA" id="ARBA00022723"/>
    </source>
</evidence>
<dbReference type="PROSITE" id="PS00028">
    <property type="entry name" value="ZINC_FINGER_C2H2_1"/>
    <property type="match status" value="5"/>
</dbReference>
<dbReference type="InterPro" id="IPR013087">
    <property type="entry name" value="Znf_C2H2_type"/>
</dbReference>
<evidence type="ECO:0000313" key="14">
    <source>
        <dbReference type="EMBL" id="JAC04809.1"/>
    </source>
</evidence>
<feature type="domain" description="C2H2-type" evidence="12">
    <location>
        <begin position="345"/>
        <end position="372"/>
    </location>
</feature>
<dbReference type="SMART" id="SM00355">
    <property type="entry name" value="ZnF_C2H2"/>
    <property type="match status" value="5"/>
</dbReference>
<keyword evidence="9" id="KW-0539">Nucleus</keyword>
<comment type="subcellular location">
    <subcellularLocation>
        <location evidence="1">Nucleus</location>
    </subcellularLocation>
</comment>
<dbReference type="FunFam" id="3.30.160.60:FF:000110">
    <property type="entry name" value="Zinc finger protein-like"/>
    <property type="match status" value="1"/>
</dbReference>
<dbReference type="PROSITE" id="PS50157">
    <property type="entry name" value="ZINC_FINGER_C2H2_2"/>
    <property type="match status" value="5"/>
</dbReference>
<dbReference type="FunFam" id="3.30.160.60:FF:000017">
    <property type="entry name" value="zinc finger protein 62 homolog"/>
    <property type="match status" value="1"/>
</dbReference>
<dbReference type="KEGG" id="ccat:101457236"/>
<feature type="domain" description="C2H2-type" evidence="12">
    <location>
        <begin position="373"/>
        <end position="400"/>
    </location>
</feature>
<gene>
    <name evidence="14" type="primary">ZN570</name>
</gene>
<dbReference type="Gene3D" id="3.40.1800.20">
    <property type="match status" value="1"/>
</dbReference>
<dbReference type="SUPFAM" id="SSF57667">
    <property type="entry name" value="beta-beta-alpha zinc fingers"/>
    <property type="match status" value="3"/>
</dbReference>
<keyword evidence="3 11" id="KW-0479">Metal-binding</keyword>
<dbReference type="FunFam" id="3.30.160.60:FF:002343">
    <property type="entry name" value="Zinc finger protein 33A"/>
    <property type="match status" value="1"/>
</dbReference>
<accession>W8C5H5</accession>
<dbReference type="GO" id="GO:0008270">
    <property type="term" value="F:zinc ion binding"/>
    <property type="evidence" value="ECO:0007669"/>
    <property type="project" value="UniProtKB-UniRule"/>
</dbReference>
<evidence type="ECO:0000256" key="6">
    <source>
        <dbReference type="ARBA" id="ARBA00022833"/>
    </source>
</evidence>
<evidence type="ECO:0000259" key="12">
    <source>
        <dbReference type="PROSITE" id="PS50157"/>
    </source>
</evidence>
<dbReference type="AlphaFoldDB" id="W8C5H5"/>
<evidence type="ECO:0000256" key="7">
    <source>
        <dbReference type="ARBA" id="ARBA00023015"/>
    </source>
</evidence>
<dbReference type="GO" id="GO:0005634">
    <property type="term" value="C:nucleus"/>
    <property type="evidence" value="ECO:0007669"/>
    <property type="project" value="UniProtKB-SubCell"/>
</dbReference>
<dbReference type="GeneID" id="101457236"/>
<dbReference type="SMART" id="SM00868">
    <property type="entry name" value="zf-AD"/>
    <property type="match status" value="1"/>
</dbReference>
<dbReference type="Pfam" id="PF00096">
    <property type="entry name" value="zf-C2H2"/>
    <property type="match status" value="4"/>
</dbReference>
<reference evidence="14" key="1">
    <citation type="submission" date="2013-07" db="EMBL/GenBank/DDBJ databases">
        <authorList>
            <person name="Geib S."/>
        </authorList>
    </citation>
    <scope>NUCLEOTIDE SEQUENCE</scope>
</reference>
<keyword evidence="8" id="KW-0804">Transcription</keyword>
<organism evidence="14">
    <name type="scientific">Ceratitis capitata</name>
    <name type="common">Mediterranean fruit fly</name>
    <name type="synonym">Tephritis capitata</name>
    <dbReference type="NCBI Taxonomy" id="7213"/>
    <lineage>
        <taxon>Eukaryota</taxon>
        <taxon>Metazoa</taxon>
        <taxon>Ecdysozoa</taxon>
        <taxon>Arthropoda</taxon>
        <taxon>Hexapoda</taxon>
        <taxon>Insecta</taxon>
        <taxon>Pterygota</taxon>
        <taxon>Neoptera</taxon>
        <taxon>Endopterygota</taxon>
        <taxon>Diptera</taxon>
        <taxon>Brachycera</taxon>
        <taxon>Muscomorpha</taxon>
        <taxon>Tephritoidea</taxon>
        <taxon>Tephritidae</taxon>
        <taxon>Ceratitis</taxon>
        <taxon>Ceratitis</taxon>
    </lineage>
</organism>
<dbReference type="OrthoDB" id="8113227at2759"/>
<feature type="domain" description="C2H2-type" evidence="12">
    <location>
        <begin position="289"/>
        <end position="316"/>
    </location>
</feature>
<evidence type="ECO:0000256" key="1">
    <source>
        <dbReference type="ARBA" id="ARBA00004123"/>
    </source>
</evidence>
<evidence type="ECO:0000256" key="10">
    <source>
        <dbReference type="PROSITE-ProRule" id="PRU00042"/>
    </source>
</evidence>
<feature type="binding site" evidence="11">
    <location>
        <position position="59"/>
    </location>
    <ligand>
        <name>Zn(2+)</name>
        <dbReference type="ChEBI" id="CHEBI:29105"/>
    </ligand>
</feature>
<keyword evidence="6 11" id="KW-0862">Zinc</keyword>
<dbReference type="PANTHER" id="PTHR23226">
    <property type="entry name" value="ZINC FINGER AND SCAN DOMAIN-CONTAINING"/>
    <property type="match status" value="1"/>
</dbReference>
<proteinExistence type="evidence at transcript level"/>
<comment type="similarity">
    <text evidence="2">Belongs to the krueppel C2H2-type zinc-finger protein family.</text>
</comment>
<feature type="binding site" evidence="11">
    <location>
        <position position="15"/>
    </location>
    <ligand>
        <name>Zn(2+)</name>
        <dbReference type="ChEBI" id="CHEBI:29105"/>
    </ligand>
</feature>
<keyword evidence="4" id="KW-0677">Repeat</keyword>
<keyword evidence="7" id="KW-0805">Transcription regulation</keyword>
<keyword evidence="5 10" id="KW-0863">Zinc-finger</keyword>
<dbReference type="GO" id="GO:0000978">
    <property type="term" value="F:RNA polymerase II cis-regulatory region sequence-specific DNA binding"/>
    <property type="evidence" value="ECO:0007669"/>
    <property type="project" value="TreeGrafter"/>
</dbReference>
<evidence type="ECO:0000259" key="13">
    <source>
        <dbReference type="PROSITE" id="PS51915"/>
    </source>
</evidence>
<evidence type="ECO:0000256" key="2">
    <source>
        <dbReference type="ARBA" id="ARBA00006991"/>
    </source>
</evidence>
<evidence type="ECO:0000256" key="8">
    <source>
        <dbReference type="ARBA" id="ARBA00023163"/>
    </source>
</evidence>
<dbReference type="PROSITE" id="PS51915">
    <property type="entry name" value="ZAD"/>
    <property type="match status" value="1"/>
</dbReference>
<feature type="domain" description="C2H2-type" evidence="12">
    <location>
        <begin position="317"/>
        <end position="344"/>
    </location>
</feature>
<dbReference type="FunFam" id="3.30.160.60:FF:000446">
    <property type="entry name" value="Zinc finger protein"/>
    <property type="match status" value="1"/>
</dbReference>
<evidence type="ECO:0000256" key="11">
    <source>
        <dbReference type="PROSITE-ProRule" id="PRU01263"/>
    </source>
</evidence>
<feature type="binding site" evidence="11">
    <location>
        <position position="12"/>
    </location>
    <ligand>
        <name>Zn(2+)</name>
        <dbReference type="ChEBI" id="CHEBI:29105"/>
    </ligand>
</feature>
<evidence type="ECO:0000256" key="4">
    <source>
        <dbReference type="ARBA" id="ARBA00022737"/>
    </source>
</evidence>
<evidence type="ECO:0000256" key="9">
    <source>
        <dbReference type="ARBA" id="ARBA00023242"/>
    </source>
</evidence>
<dbReference type="Gene3D" id="3.30.160.60">
    <property type="entry name" value="Classic Zinc Finger"/>
    <property type="match status" value="5"/>
</dbReference>
<name>W8C5H5_CERCA</name>
<dbReference type="EMBL" id="GAMC01001747">
    <property type="protein sequence ID" value="JAC04809.1"/>
    <property type="molecule type" value="mRNA"/>
</dbReference>
<dbReference type="InterPro" id="IPR012934">
    <property type="entry name" value="Znf_AD"/>
</dbReference>
<dbReference type="GO" id="GO:0000981">
    <property type="term" value="F:DNA-binding transcription factor activity, RNA polymerase II-specific"/>
    <property type="evidence" value="ECO:0007669"/>
    <property type="project" value="TreeGrafter"/>
</dbReference>
<feature type="domain" description="C2H2-type" evidence="12">
    <location>
        <begin position="401"/>
        <end position="425"/>
    </location>
</feature>